<sequence>MTRNATTDRVLTALLAMQRQSWEQGVTGHALLDLGLDELAVLVADAAVTRQHPDGRLGDVSGEAGAVNGAACGEAVRHAASTDADPRWSAALAAQLDWLVARAPRAADGTLFHLLDNRQVWPDTVYMVVPLLAVLGRTDLAAGQVAGHRRRLYDERTGLYAARWDEDRGELDRAEHWGTGNGWVVAGIARALRLAPDWPTGLRDELAGHARAVLDACLAHRADDGLFHDVLDDPGTFREANTAQMLAYAALTGVADGWLPATWLDVGADLLAAAGRRIDRYGRVTGVSGAPDFAGPGTSPEAQAFHLLGHAALARARAAVSPAG</sequence>
<keyword evidence="1 2" id="KW-0378">Hydrolase</keyword>
<dbReference type="Pfam" id="PF07470">
    <property type="entry name" value="Glyco_hydro_88"/>
    <property type="match status" value="1"/>
</dbReference>
<dbReference type="PATRIC" id="fig|299146.4.peg.594"/>
<proteinExistence type="predicted"/>
<dbReference type="Gene3D" id="1.50.10.10">
    <property type="match status" value="1"/>
</dbReference>
<dbReference type="InterPro" id="IPR008928">
    <property type="entry name" value="6-hairpin_glycosidase_sf"/>
</dbReference>
<evidence type="ECO:0000256" key="1">
    <source>
        <dbReference type="ARBA" id="ARBA00022801"/>
    </source>
</evidence>
<dbReference type="RefSeq" id="WP_167666537.1">
    <property type="nucleotide sequence ID" value="NZ_LT594324.1"/>
</dbReference>
<protein>
    <submittedName>
        <fullName evidence="2">Unsaturated rhamnogalacturonyl hydrolase</fullName>
    </submittedName>
</protein>
<dbReference type="PANTHER" id="PTHR41814">
    <property type="entry name" value="EXPRESSED PROTEIN"/>
    <property type="match status" value="1"/>
</dbReference>
<dbReference type="EMBL" id="LT594324">
    <property type="protein sequence ID" value="SBT39088.1"/>
    <property type="molecule type" value="Genomic_DNA"/>
</dbReference>
<dbReference type="PANTHER" id="PTHR41814:SF1">
    <property type="entry name" value="CELLULASE"/>
    <property type="match status" value="1"/>
</dbReference>
<dbReference type="InterPro" id="IPR010905">
    <property type="entry name" value="Glyco_hydro_88"/>
</dbReference>
<accession>A0A1A8Z576</accession>
<evidence type="ECO:0000313" key="2">
    <source>
        <dbReference type="EMBL" id="SBT39088.1"/>
    </source>
</evidence>
<name>A0A1A8Z576_9ACTN</name>
<evidence type="ECO:0000313" key="3">
    <source>
        <dbReference type="Proteomes" id="UP000198765"/>
    </source>
</evidence>
<dbReference type="GO" id="GO:0005975">
    <property type="term" value="P:carbohydrate metabolic process"/>
    <property type="evidence" value="ECO:0007669"/>
    <property type="project" value="InterPro"/>
</dbReference>
<dbReference type="Proteomes" id="UP000198765">
    <property type="component" value="Chromosome I"/>
</dbReference>
<gene>
    <name evidence="2" type="ORF">GA0070621_0584</name>
</gene>
<dbReference type="AlphaFoldDB" id="A0A1A8Z576"/>
<reference evidence="2 3" key="1">
    <citation type="submission" date="2016-06" db="EMBL/GenBank/DDBJ databases">
        <authorList>
            <person name="Kjaerup R.B."/>
            <person name="Dalgaard T.S."/>
            <person name="Juul-Madsen H.R."/>
        </authorList>
    </citation>
    <scope>NUCLEOTIDE SEQUENCE [LARGE SCALE GENOMIC DNA]</scope>
    <source>
        <strain evidence="2 3">DSM 45248</strain>
    </source>
</reference>
<dbReference type="SUPFAM" id="SSF48208">
    <property type="entry name" value="Six-hairpin glycosidases"/>
    <property type="match status" value="1"/>
</dbReference>
<organism evidence="2 3">
    <name type="scientific">Micromonospora narathiwatensis</name>
    <dbReference type="NCBI Taxonomy" id="299146"/>
    <lineage>
        <taxon>Bacteria</taxon>
        <taxon>Bacillati</taxon>
        <taxon>Actinomycetota</taxon>
        <taxon>Actinomycetes</taxon>
        <taxon>Micromonosporales</taxon>
        <taxon>Micromonosporaceae</taxon>
        <taxon>Micromonospora</taxon>
    </lineage>
</organism>
<keyword evidence="3" id="KW-1185">Reference proteome</keyword>
<dbReference type="GO" id="GO:0016787">
    <property type="term" value="F:hydrolase activity"/>
    <property type="evidence" value="ECO:0007669"/>
    <property type="project" value="UniProtKB-KW"/>
</dbReference>
<dbReference type="InterPro" id="IPR012341">
    <property type="entry name" value="6hp_glycosidase-like_sf"/>
</dbReference>